<keyword evidence="1" id="KW-0812">Transmembrane</keyword>
<dbReference type="SUPFAM" id="SSF53383">
    <property type="entry name" value="PLP-dependent transferases"/>
    <property type="match status" value="1"/>
</dbReference>
<feature type="transmembrane region" description="Helical" evidence="1">
    <location>
        <begin position="21"/>
        <end position="43"/>
    </location>
</feature>
<dbReference type="InterPro" id="IPR015421">
    <property type="entry name" value="PyrdxlP-dep_Trfase_major"/>
</dbReference>
<keyword evidence="4" id="KW-1185">Reference proteome</keyword>
<dbReference type="EMBL" id="AMQN01013670">
    <property type="status" value="NOT_ANNOTATED_CDS"/>
    <property type="molecule type" value="Genomic_DNA"/>
</dbReference>
<evidence type="ECO:0000256" key="1">
    <source>
        <dbReference type="SAM" id="Phobius"/>
    </source>
</evidence>
<evidence type="ECO:0008006" key="5">
    <source>
        <dbReference type="Google" id="ProtNLM"/>
    </source>
</evidence>
<dbReference type="Gene3D" id="3.40.640.10">
    <property type="entry name" value="Type I PLP-dependent aspartate aminotransferase-like (Major domain)"/>
    <property type="match status" value="1"/>
</dbReference>
<dbReference type="PANTHER" id="PTHR43510:SF1">
    <property type="entry name" value="AMINOTRANSFERASE FUNCTION, HYPOTHETICAL (EUROFUNG)"/>
    <property type="match status" value="1"/>
</dbReference>
<reference evidence="4" key="1">
    <citation type="submission" date="2012-12" db="EMBL/GenBank/DDBJ databases">
        <authorList>
            <person name="Hellsten U."/>
            <person name="Grimwood J."/>
            <person name="Chapman J.A."/>
            <person name="Shapiro H."/>
            <person name="Aerts A."/>
            <person name="Otillar R.P."/>
            <person name="Terry A.Y."/>
            <person name="Boore J.L."/>
            <person name="Simakov O."/>
            <person name="Marletaz F."/>
            <person name="Cho S.-J."/>
            <person name="Edsinger-Gonzales E."/>
            <person name="Havlak P."/>
            <person name="Kuo D.-H."/>
            <person name="Larsson T."/>
            <person name="Lv J."/>
            <person name="Arendt D."/>
            <person name="Savage R."/>
            <person name="Osoegawa K."/>
            <person name="de Jong P."/>
            <person name="Lindberg D.R."/>
            <person name="Seaver E.C."/>
            <person name="Weisblat D.A."/>
            <person name="Putnam N.H."/>
            <person name="Grigoriev I.V."/>
            <person name="Rokhsar D.S."/>
        </authorList>
    </citation>
    <scope>NUCLEOTIDE SEQUENCE</scope>
    <source>
        <strain evidence="4">I ESC-2004</strain>
    </source>
</reference>
<protein>
    <recommendedName>
        <fullName evidence="5">Aminotransferase class I/classII domain-containing protein</fullName>
    </recommendedName>
</protein>
<keyword evidence="1" id="KW-1133">Transmembrane helix</keyword>
<dbReference type="InterPro" id="IPR015424">
    <property type="entry name" value="PyrdxlP-dep_Trfase"/>
</dbReference>
<evidence type="ECO:0000313" key="4">
    <source>
        <dbReference type="Proteomes" id="UP000014760"/>
    </source>
</evidence>
<dbReference type="EMBL" id="KB310381">
    <property type="protein sequence ID" value="ELT91721.1"/>
    <property type="molecule type" value="Genomic_DNA"/>
</dbReference>
<name>R7TJK1_CAPTE</name>
<organism evidence="2">
    <name type="scientific">Capitella teleta</name>
    <name type="common">Polychaete worm</name>
    <dbReference type="NCBI Taxonomy" id="283909"/>
    <lineage>
        <taxon>Eukaryota</taxon>
        <taxon>Metazoa</taxon>
        <taxon>Spiralia</taxon>
        <taxon>Lophotrochozoa</taxon>
        <taxon>Annelida</taxon>
        <taxon>Polychaeta</taxon>
        <taxon>Sedentaria</taxon>
        <taxon>Scolecida</taxon>
        <taxon>Capitellidae</taxon>
        <taxon>Capitella</taxon>
    </lineage>
</organism>
<dbReference type="STRING" id="283909.R7TJK1"/>
<dbReference type="Gene3D" id="3.90.1150.10">
    <property type="entry name" value="Aspartate Aminotransferase, domain 1"/>
    <property type="match status" value="1"/>
</dbReference>
<dbReference type="Proteomes" id="UP000014760">
    <property type="component" value="Unassembled WGS sequence"/>
</dbReference>
<reference evidence="2 4" key="2">
    <citation type="journal article" date="2013" name="Nature">
        <title>Insights into bilaterian evolution from three spiralian genomes.</title>
        <authorList>
            <person name="Simakov O."/>
            <person name="Marletaz F."/>
            <person name="Cho S.J."/>
            <person name="Edsinger-Gonzales E."/>
            <person name="Havlak P."/>
            <person name="Hellsten U."/>
            <person name="Kuo D.H."/>
            <person name="Larsson T."/>
            <person name="Lv J."/>
            <person name="Arendt D."/>
            <person name="Savage R."/>
            <person name="Osoegawa K."/>
            <person name="de Jong P."/>
            <person name="Grimwood J."/>
            <person name="Chapman J.A."/>
            <person name="Shapiro H."/>
            <person name="Aerts A."/>
            <person name="Otillar R.P."/>
            <person name="Terry A.Y."/>
            <person name="Boore J.L."/>
            <person name="Grigoriev I.V."/>
            <person name="Lindberg D.R."/>
            <person name="Seaver E.C."/>
            <person name="Weisblat D.A."/>
            <person name="Putnam N.H."/>
            <person name="Rokhsar D.S."/>
        </authorList>
    </citation>
    <scope>NUCLEOTIDE SEQUENCE</scope>
    <source>
        <strain evidence="2 4">I ESC-2004</strain>
    </source>
</reference>
<dbReference type="HOGENOM" id="CLU_967236_0_0_1"/>
<dbReference type="AlphaFoldDB" id="R7TJK1"/>
<keyword evidence="1" id="KW-0472">Membrane</keyword>
<evidence type="ECO:0000313" key="3">
    <source>
        <dbReference type="EnsemblMetazoa" id="CapteP224301"/>
    </source>
</evidence>
<dbReference type="InterPro" id="IPR015422">
    <property type="entry name" value="PyrdxlP-dep_Trfase_small"/>
</dbReference>
<sequence>MSRELHVRHRPGTKKMHLTDGIGLLGLLQPKLLKWAGLVVFAMPRRVKRVPLPLESYQNENKPKAKYLLSCSDANPMTSAEVLAMADPELKALWNDLDLSYEDPWGSEILRREVAKMHEVQAFGQPGLGIGWLISQNKGLLRRMMDYKDYLIKGSPKPSEVIATISLRNREKILKANLKIINKNLDILDGFFDEFKDIFEWHRPHGGTMTLVKVKGWAAELGKKKGASGFCQFAMDEGQIMLVPSHIFGIEDSFFRIGFGRNDLKDCVKALKAVLLKGKPQPPPPVQE</sequence>
<reference evidence="3" key="3">
    <citation type="submission" date="2015-06" db="UniProtKB">
        <authorList>
            <consortium name="EnsemblMetazoa"/>
        </authorList>
    </citation>
    <scope>IDENTIFICATION</scope>
</reference>
<dbReference type="EMBL" id="AMQN01013669">
    <property type="status" value="NOT_ANNOTATED_CDS"/>
    <property type="molecule type" value="Genomic_DNA"/>
</dbReference>
<dbReference type="PANTHER" id="PTHR43510">
    <property type="entry name" value="AMINOTRANSFERASE FUNCTION, HYPOTHETICAL (EUROFUNG)"/>
    <property type="match status" value="1"/>
</dbReference>
<dbReference type="EnsemblMetazoa" id="CapteT224301">
    <property type="protein sequence ID" value="CapteP224301"/>
    <property type="gene ID" value="CapteG224301"/>
</dbReference>
<evidence type="ECO:0000313" key="2">
    <source>
        <dbReference type="EMBL" id="ELT91721.1"/>
    </source>
</evidence>
<proteinExistence type="predicted"/>
<accession>R7TJK1</accession>
<gene>
    <name evidence="2" type="ORF">CAPTEDRAFT_224301</name>
</gene>